<evidence type="ECO:0000256" key="2">
    <source>
        <dbReference type="ARBA" id="ARBA00006479"/>
    </source>
</evidence>
<dbReference type="PANTHER" id="PTHR18964:SF149">
    <property type="entry name" value="BIFUNCTIONAL UDP-N-ACETYLGLUCOSAMINE 2-EPIMERASE_N-ACETYLMANNOSAMINE KINASE"/>
    <property type="match status" value="1"/>
</dbReference>
<evidence type="ECO:0000256" key="3">
    <source>
        <dbReference type="ARBA" id="ARBA00022629"/>
    </source>
</evidence>
<dbReference type="Proteomes" id="UP000033531">
    <property type="component" value="Unassembled WGS sequence"/>
</dbReference>
<dbReference type="SUPFAM" id="SSF46785">
    <property type="entry name" value="Winged helix' DNA-binding domain"/>
    <property type="match status" value="1"/>
</dbReference>
<dbReference type="Pfam" id="PF00480">
    <property type="entry name" value="ROK"/>
    <property type="match status" value="1"/>
</dbReference>
<reference evidence="4 5" key="1">
    <citation type="submission" date="2015-01" db="EMBL/GenBank/DDBJ databases">
        <title>Comparative genomics of the lactic acid bacteria isolated from the honey bee gut.</title>
        <authorList>
            <person name="Ellegaard K.M."/>
            <person name="Tamarit D."/>
            <person name="Javelind E."/>
            <person name="Olofsson T."/>
            <person name="Andersson S.G."/>
            <person name="Vasquez A."/>
        </authorList>
    </citation>
    <scope>NUCLEOTIDE SEQUENCE [LARGE SCALE GENOMIC DNA]</scope>
    <source>
        <strain evidence="4 5">Hma8</strain>
    </source>
</reference>
<dbReference type="InterPro" id="IPR043129">
    <property type="entry name" value="ATPase_NBD"/>
</dbReference>
<evidence type="ECO:0000313" key="4">
    <source>
        <dbReference type="EMBL" id="KJY57802.1"/>
    </source>
</evidence>
<dbReference type="InterPro" id="IPR036390">
    <property type="entry name" value="WH_DNA-bd_sf"/>
</dbReference>
<dbReference type="STRING" id="1218507.JF74_03050"/>
<dbReference type="PATRIC" id="fig|1218507.3.peg.470"/>
<evidence type="ECO:0000313" key="5">
    <source>
        <dbReference type="Proteomes" id="UP000033531"/>
    </source>
</evidence>
<dbReference type="OrthoDB" id="9796533at2"/>
<dbReference type="GO" id="GO:0042732">
    <property type="term" value="P:D-xylose metabolic process"/>
    <property type="evidence" value="ECO:0007669"/>
    <property type="project" value="UniProtKB-KW"/>
</dbReference>
<comment type="function">
    <text evidence="1">Transcriptional repressor of xylose-utilizing enzymes.</text>
</comment>
<keyword evidence="3" id="KW-0119">Carbohydrate metabolism</keyword>
<dbReference type="PANTHER" id="PTHR18964">
    <property type="entry name" value="ROK (REPRESSOR, ORF, KINASE) FAMILY"/>
    <property type="match status" value="1"/>
</dbReference>
<dbReference type="RefSeq" id="WP_046324251.1">
    <property type="nucleotide sequence ID" value="NZ_JBHTMT010000006.1"/>
</dbReference>
<comment type="caution">
    <text evidence="4">The sequence shown here is derived from an EMBL/GenBank/DDBJ whole genome shotgun (WGS) entry which is preliminary data.</text>
</comment>
<evidence type="ECO:0000256" key="1">
    <source>
        <dbReference type="ARBA" id="ARBA00002486"/>
    </source>
</evidence>
<dbReference type="EMBL" id="JXLI01000006">
    <property type="protein sequence ID" value="KJY57802.1"/>
    <property type="molecule type" value="Genomic_DNA"/>
</dbReference>
<dbReference type="SUPFAM" id="SSF53067">
    <property type="entry name" value="Actin-like ATPase domain"/>
    <property type="match status" value="1"/>
</dbReference>
<gene>
    <name evidence="4" type="primary">xylR</name>
    <name evidence="4" type="ORF">JF74_03050</name>
</gene>
<dbReference type="InterPro" id="IPR000600">
    <property type="entry name" value="ROK"/>
</dbReference>
<dbReference type="Gene3D" id="1.10.10.10">
    <property type="entry name" value="Winged helix-like DNA-binding domain superfamily/Winged helix DNA-binding domain"/>
    <property type="match status" value="1"/>
</dbReference>
<protein>
    <submittedName>
        <fullName evidence="4">Transcriptional xylose repressor</fullName>
    </submittedName>
</protein>
<keyword evidence="3" id="KW-0859">Xylose metabolism</keyword>
<dbReference type="AlphaFoldDB" id="A0A0F4LG21"/>
<comment type="similarity">
    <text evidence="2">Belongs to the ROK (NagC/XylR) family.</text>
</comment>
<sequence length="372" mass="41577">MVINKQAMRKSNEISVIKHVINYGPISRSQISKDLSINKVTISSILDDLLTKKYVTEIGEGESTTVGGRRPLLVSFNSKYGYFINLELGSNSLKIMATLANGYINRFEEIALTNKSRSIKEVLKKKISDFHILGTQRGLLGISLAIHKKEQSKCNSLEAWLKENYSVPVIVANNADAAAIFQRDFSSNNHIKNLITVAIDETINAGIIINENLYTGLGNNAGDLGEMQFLSTRDETLKLFNPEIYCSQEAILKNISQAKGLNNLSIQQIAKLYFKGNKQVSESISQFVKCLSLVLNNLIATFSPQMIILDSTLLENIPNLLIQIKNNLPILRKHKTQLQIARKSRFAPLLGGYSLLLREVFELGNKRLRLIP</sequence>
<dbReference type="Gene3D" id="3.30.420.40">
    <property type="match status" value="2"/>
</dbReference>
<name>A0A0F4LG21_9LACO</name>
<organism evidence="4 5">
    <name type="scientific">Lactobacillus melliventris</name>
    <dbReference type="NCBI Taxonomy" id="1218507"/>
    <lineage>
        <taxon>Bacteria</taxon>
        <taxon>Bacillati</taxon>
        <taxon>Bacillota</taxon>
        <taxon>Bacilli</taxon>
        <taxon>Lactobacillales</taxon>
        <taxon>Lactobacillaceae</taxon>
        <taxon>Lactobacillus</taxon>
    </lineage>
</organism>
<accession>A0A0F4LG21</accession>
<proteinExistence type="inferred from homology"/>
<dbReference type="InterPro" id="IPR036388">
    <property type="entry name" value="WH-like_DNA-bd_sf"/>
</dbReference>
<dbReference type="HOGENOM" id="CLU_036604_13_1_9"/>